<reference evidence="2" key="1">
    <citation type="submission" date="2020-10" db="EMBL/GenBank/DDBJ databases">
        <authorList>
            <person name="Gilroy R."/>
        </authorList>
    </citation>
    <scope>NUCLEOTIDE SEQUENCE</scope>
    <source>
        <strain evidence="2">ChiW17-6978</strain>
    </source>
</reference>
<proteinExistence type="predicted"/>
<evidence type="ECO:0008006" key="4">
    <source>
        <dbReference type="Google" id="ProtNLM"/>
    </source>
</evidence>
<evidence type="ECO:0000313" key="3">
    <source>
        <dbReference type="Proteomes" id="UP000886758"/>
    </source>
</evidence>
<dbReference type="PROSITE" id="PS51257">
    <property type="entry name" value="PROKAR_LIPOPROTEIN"/>
    <property type="match status" value="1"/>
</dbReference>
<reference evidence="2" key="2">
    <citation type="journal article" date="2021" name="PeerJ">
        <title>Extensive microbial diversity within the chicken gut microbiome revealed by metagenomics and culture.</title>
        <authorList>
            <person name="Gilroy R."/>
            <person name="Ravi A."/>
            <person name="Getino M."/>
            <person name="Pursley I."/>
            <person name="Horton D.L."/>
            <person name="Alikhan N.F."/>
            <person name="Baker D."/>
            <person name="Gharbi K."/>
            <person name="Hall N."/>
            <person name="Watson M."/>
            <person name="Adriaenssens E.M."/>
            <person name="Foster-Nyarko E."/>
            <person name="Jarju S."/>
            <person name="Secka A."/>
            <person name="Antonio M."/>
            <person name="Oren A."/>
            <person name="Chaudhuri R.R."/>
            <person name="La Ragione R."/>
            <person name="Hildebrand F."/>
            <person name="Pallen M.J."/>
        </authorList>
    </citation>
    <scope>NUCLEOTIDE SEQUENCE</scope>
    <source>
        <strain evidence="2">ChiW17-6978</strain>
    </source>
</reference>
<accession>A0A9D1KJD0</accession>
<comment type="caution">
    <text evidence="2">The sequence shown here is derived from an EMBL/GenBank/DDBJ whole genome shotgun (WGS) entry which is preliminary data.</text>
</comment>
<dbReference type="Proteomes" id="UP000886758">
    <property type="component" value="Unassembled WGS sequence"/>
</dbReference>
<organism evidence="2 3">
    <name type="scientific">Candidatus Pelethenecus faecipullorum</name>
    <dbReference type="NCBI Taxonomy" id="2840900"/>
    <lineage>
        <taxon>Bacteria</taxon>
        <taxon>Bacillati</taxon>
        <taxon>Mycoplasmatota</taxon>
        <taxon>Mollicutes</taxon>
        <taxon>Candidatus Pelethenecus</taxon>
    </lineage>
</organism>
<evidence type="ECO:0000313" key="2">
    <source>
        <dbReference type="EMBL" id="HIT49728.1"/>
    </source>
</evidence>
<sequence length="248" mass="27403">MKKLLGVIAVLFGLFSLGSCSNQSKLKQAMTYEQFMEAEAGDEVTIEGFIAAKQSWWNDQVTLYLLTETSGEGYFVYNMACTEDENNNVYKIGTYVHIEASAKTVYAGEHEIMGDDITKVEVIDAGDKTMNTTPIDVSNKLTSLEQYQNSYFKATLTVVEYETTDQNVVVDSSNAFGYKGSTPTDDLYFTISDGTTELACCVEAYLTGSETAVHQTVQTLSVGDEVTVEGYLYWWNGANPHITSIVIK</sequence>
<dbReference type="EMBL" id="DVLF01000057">
    <property type="protein sequence ID" value="HIT49728.1"/>
    <property type="molecule type" value="Genomic_DNA"/>
</dbReference>
<gene>
    <name evidence="2" type="ORF">IAD46_01745</name>
</gene>
<dbReference type="AlphaFoldDB" id="A0A9D1KJD0"/>
<feature type="signal peptide" evidence="1">
    <location>
        <begin position="1"/>
        <end position="21"/>
    </location>
</feature>
<feature type="chain" id="PRO_5039554939" description="Lipoprotein" evidence="1">
    <location>
        <begin position="22"/>
        <end position="248"/>
    </location>
</feature>
<keyword evidence="1" id="KW-0732">Signal</keyword>
<protein>
    <recommendedName>
        <fullName evidence="4">Lipoprotein</fullName>
    </recommendedName>
</protein>
<name>A0A9D1KJD0_9MOLU</name>
<evidence type="ECO:0000256" key="1">
    <source>
        <dbReference type="SAM" id="SignalP"/>
    </source>
</evidence>